<evidence type="ECO:0000313" key="3">
    <source>
        <dbReference type="EMBL" id="GET12105.1"/>
    </source>
</evidence>
<feature type="region of interest" description="Disordered" evidence="1">
    <location>
        <begin position="12"/>
        <end position="31"/>
    </location>
</feature>
<accession>A0A6F9Y3Y4</accession>
<name>A0A6F9Y3Y4_9LACO</name>
<dbReference type="RefSeq" id="WP_172577031.1">
    <property type="nucleotide sequence ID" value="NZ_BLAP01000029.1"/>
</dbReference>
<evidence type="ECO:0000256" key="1">
    <source>
        <dbReference type="SAM" id="MobiDB-lite"/>
    </source>
</evidence>
<proteinExistence type="predicted"/>
<feature type="domain" description="SHOCT" evidence="2">
    <location>
        <begin position="207"/>
        <end position="234"/>
    </location>
</feature>
<dbReference type="AlphaFoldDB" id="A0A6F9Y3Y4"/>
<protein>
    <recommendedName>
        <fullName evidence="2">SHOCT domain-containing protein</fullName>
    </recommendedName>
</protein>
<organism evidence="3">
    <name type="scientific">Ligilactobacillus agilis</name>
    <dbReference type="NCBI Taxonomy" id="1601"/>
    <lineage>
        <taxon>Bacteria</taxon>
        <taxon>Bacillati</taxon>
        <taxon>Bacillota</taxon>
        <taxon>Bacilli</taxon>
        <taxon>Lactobacillales</taxon>
        <taxon>Lactobacillaceae</taxon>
        <taxon>Ligilactobacillus</taxon>
    </lineage>
</organism>
<dbReference type="EMBL" id="BLAP01000029">
    <property type="protein sequence ID" value="GET12105.1"/>
    <property type="molecule type" value="Genomic_DNA"/>
</dbReference>
<dbReference type="Proteomes" id="UP000494160">
    <property type="component" value="Unassembled WGS sequence"/>
</dbReference>
<gene>
    <name evidence="3" type="ORF">SN811_06050</name>
</gene>
<reference evidence="3" key="1">
    <citation type="submission" date="2019-10" db="EMBL/GenBank/DDBJ databases">
        <title>Lactobacillus agilis SN811 Whole Genome Sequencing Project.</title>
        <authorList>
            <person name="Suzuki S."/>
            <person name="Endo A."/>
            <person name="Maeno S."/>
            <person name="Shiwa Y."/>
            <person name="Matsutani M."/>
            <person name="Kajikawa A."/>
        </authorList>
    </citation>
    <scope>NUCLEOTIDE SEQUENCE</scope>
    <source>
        <strain evidence="3">SN811</strain>
    </source>
</reference>
<dbReference type="InterPro" id="IPR018649">
    <property type="entry name" value="SHOCT"/>
</dbReference>
<dbReference type="Pfam" id="PF09851">
    <property type="entry name" value="SHOCT"/>
    <property type="match status" value="1"/>
</dbReference>
<sequence>MGLLDKMKQNYAEAQEKAKNDRNLAKEKEKRQNQLIDKVATSYPTKIAHNKLIFNDDLEIIGFDMGMLLPKQALEYSDIIDYEIHQNGSSVSRGSINLARGIGMGLATNGLGLIVGLATGGKQKTKEVSEKIEIFIKVNDPTNPTRILVTSAKKLKTDSKQYAQDLQDTQDIAATLDRIIKQNEERKLAKQPDQQKENASSSVDPLEEIAKLKKLLDMGAITQDEFEEKKKQLLDL</sequence>
<comment type="caution">
    <text evidence="3">The sequence shown here is derived from an EMBL/GenBank/DDBJ whole genome shotgun (WGS) entry which is preliminary data.</text>
</comment>
<evidence type="ECO:0000259" key="2">
    <source>
        <dbReference type="Pfam" id="PF09851"/>
    </source>
</evidence>